<feature type="compositionally biased region" description="Basic and acidic residues" evidence="1">
    <location>
        <begin position="424"/>
        <end position="433"/>
    </location>
</feature>
<accession>A0A8J6HHW5</accession>
<reference evidence="2" key="1">
    <citation type="journal article" date="2020" name="J Insects Food Feed">
        <title>The yellow mealworm (Tenebrio molitor) genome: a resource for the emerging insects as food and feed industry.</title>
        <authorList>
            <person name="Eriksson T."/>
            <person name="Andere A."/>
            <person name="Kelstrup H."/>
            <person name="Emery V."/>
            <person name="Picard C."/>
        </authorList>
    </citation>
    <scope>NUCLEOTIDE SEQUENCE</scope>
    <source>
        <strain evidence="2">Stoneville</strain>
        <tissue evidence="2">Whole head</tissue>
    </source>
</reference>
<reference evidence="2" key="2">
    <citation type="submission" date="2021-08" db="EMBL/GenBank/DDBJ databases">
        <authorList>
            <person name="Eriksson T."/>
        </authorList>
    </citation>
    <scope>NUCLEOTIDE SEQUENCE</scope>
    <source>
        <strain evidence="2">Stoneville</strain>
        <tissue evidence="2">Whole head</tissue>
    </source>
</reference>
<sequence length="534" mass="59620">MSFFDQLTVTAAFVSAKRRRNRAIDRSIAGEKCGRDRFVVDPSGWSPPSLLSLTPARETLRLFNEEARGSGDSSPSRSAASSTSLTTIMTAAICSTIHRRALPQGSDLGPQLFPYSSVAFVVFVLFGEQTLPPPPRISSIKRSQPADTGRPYGESIGAKIDFLRRISTKYGGNFDADHADAPLGSRHRRKVAIVRRLWRPSTSASVERFPRRNSSHRIQMLRLHTRSDRLATECPQDKNSYYCIFLFAFCLEPVNSPHFAYRTDSLEKSTYSTPPRHCLSRTLIDRSTFPDSAGLQDGRPARNGPVCRGTYCWVVEGRLGGTDHQRSTTFTDRITGDFDRRSSVQPDEESSAQRRSLIIAAVMRTLLGRGGVHQVHCSRSTPRLPQRERQQRRMQKTAPRRNTNELPRPELAGSGCPDFSRNSNGEKKQEDVAQFRVSRQITTPFASDTISQAFGSRDAPIAKNPFFPDRVAVSGERRGPTDVVVFQRGAASETKSQTRLSVPRNRIIDGLGCRLGLDHPPFKAEQRVMKKGRE</sequence>
<name>A0A8J6HHW5_TENMO</name>
<dbReference type="Proteomes" id="UP000719412">
    <property type="component" value="Unassembled WGS sequence"/>
</dbReference>
<gene>
    <name evidence="2" type="ORF">GEV33_007821</name>
</gene>
<feature type="region of interest" description="Disordered" evidence="1">
    <location>
        <begin position="371"/>
        <end position="433"/>
    </location>
</feature>
<keyword evidence="3" id="KW-1185">Reference proteome</keyword>
<evidence type="ECO:0000256" key="1">
    <source>
        <dbReference type="SAM" id="MobiDB-lite"/>
    </source>
</evidence>
<feature type="region of interest" description="Disordered" evidence="1">
    <location>
        <begin position="324"/>
        <end position="353"/>
    </location>
</feature>
<organism evidence="2 3">
    <name type="scientific">Tenebrio molitor</name>
    <name type="common">Yellow mealworm beetle</name>
    <dbReference type="NCBI Taxonomy" id="7067"/>
    <lineage>
        <taxon>Eukaryota</taxon>
        <taxon>Metazoa</taxon>
        <taxon>Ecdysozoa</taxon>
        <taxon>Arthropoda</taxon>
        <taxon>Hexapoda</taxon>
        <taxon>Insecta</taxon>
        <taxon>Pterygota</taxon>
        <taxon>Neoptera</taxon>
        <taxon>Endopterygota</taxon>
        <taxon>Coleoptera</taxon>
        <taxon>Polyphaga</taxon>
        <taxon>Cucujiformia</taxon>
        <taxon>Tenebrionidae</taxon>
        <taxon>Tenebrio</taxon>
    </lineage>
</organism>
<dbReference type="EMBL" id="JABDTM020023704">
    <property type="protein sequence ID" value="KAH0814969.1"/>
    <property type="molecule type" value="Genomic_DNA"/>
</dbReference>
<comment type="caution">
    <text evidence="2">The sequence shown here is derived from an EMBL/GenBank/DDBJ whole genome shotgun (WGS) entry which is preliminary data.</text>
</comment>
<evidence type="ECO:0000313" key="2">
    <source>
        <dbReference type="EMBL" id="KAH0814969.1"/>
    </source>
</evidence>
<protein>
    <submittedName>
        <fullName evidence="2">Uncharacterized protein</fullName>
    </submittedName>
</protein>
<proteinExistence type="predicted"/>
<dbReference type="AlphaFoldDB" id="A0A8J6HHW5"/>
<evidence type="ECO:0000313" key="3">
    <source>
        <dbReference type="Proteomes" id="UP000719412"/>
    </source>
</evidence>